<keyword evidence="2" id="KW-0238">DNA-binding</keyword>
<proteinExistence type="predicted"/>
<evidence type="ECO:0000256" key="2">
    <source>
        <dbReference type="ARBA" id="ARBA00023125"/>
    </source>
</evidence>
<name>A0A6N6M736_9FLAO</name>
<dbReference type="InterPro" id="IPR050204">
    <property type="entry name" value="AraC_XylS_family_regulators"/>
</dbReference>
<accession>A0A6N6M736</accession>
<keyword evidence="3" id="KW-0804">Transcription</keyword>
<evidence type="ECO:0000256" key="3">
    <source>
        <dbReference type="ARBA" id="ARBA00023163"/>
    </source>
</evidence>
<dbReference type="InterPro" id="IPR009057">
    <property type="entry name" value="Homeodomain-like_sf"/>
</dbReference>
<dbReference type="PROSITE" id="PS01124">
    <property type="entry name" value="HTH_ARAC_FAMILY_2"/>
    <property type="match status" value="1"/>
</dbReference>
<protein>
    <submittedName>
        <fullName evidence="5">Helix-turn-helix transcriptional regulator</fullName>
    </submittedName>
</protein>
<dbReference type="InterPro" id="IPR018060">
    <property type="entry name" value="HTH_AraC"/>
</dbReference>
<reference evidence="5 6" key="1">
    <citation type="submission" date="2019-09" db="EMBL/GenBank/DDBJ databases">
        <title>Genomes of Cryomorphaceae.</title>
        <authorList>
            <person name="Bowman J.P."/>
        </authorList>
    </citation>
    <scope>NUCLEOTIDE SEQUENCE [LARGE SCALE GENOMIC DNA]</scope>
    <source>
        <strain evidence="5 6">KCTC 52047</strain>
    </source>
</reference>
<dbReference type="PANTHER" id="PTHR46796">
    <property type="entry name" value="HTH-TYPE TRANSCRIPTIONAL ACTIVATOR RHAS-RELATED"/>
    <property type="match status" value="1"/>
</dbReference>
<keyword evidence="1" id="KW-0805">Transcription regulation</keyword>
<evidence type="ECO:0000313" key="5">
    <source>
        <dbReference type="EMBL" id="KAB1065618.1"/>
    </source>
</evidence>
<organism evidence="5 6">
    <name type="scientific">Salibacter halophilus</name>
    <dbReference type="NCBI Taxonomy" id="1803916"/>
    <lineage>
        <taxon>Bacteria</taxon>
        <taxon>Pseudomonadati</taxon>
        <taxon>Bacteroidota</taxon>
        <taxon>Flavobacteriia</taxon>
        <taxon>Flavobacteriales</taxon>
        <taxon>Salibacteraceae</taxon>
        <taxon>Salibacter</taxon>
    </lineage>
</organism>
<dbReference type="SUPFAM" id="SSF46689">
    <property type="entry name" value="Homeodomain-like"/>
    <property type="match status" value="2"/>
</dbReference>
<dbReference type="RefSeq" id="WP_151166442.1">
    <property type="nucleotide sequence ID" value="NZ_WACR01000002.1"/>
</dbReference>
<dbReference type="GO" id="GO:0043565">
    <property type="term" value="F:sequence-specific DNA binding"/>
    <property type="evidence" value="ECO:0007669"/>
    <property type="project" value="InterPro"/>
</dbReference>
<dbReference type="GO" id="GO:0003700">
    <property type="term" value="F:DNA-binding transcription factor activity"/>
    <property type="evidence" value="ECO:0007669"/>
    <property type="project" value="InterPro"/>
</dbReference>
<feature type="domain" description="HTH araC/xylS-type" evidence="4">
    <location>
        <begin position="162"/>
        <end position="260"/>
    </location>
</feature>
<evidence type="ECO:0000256" key="1">
    <source>
        <dbReference type="ARBA" id="ARBA00023015"/>
    </source>
</evidence>
<comment type="caution">
    <text evidence="5">The sequence shown here is derived from an EMBL/GenBank/DDBJ whole genome shotgun (WGS) entry which is preliminary data.</text>
</comment>
<evidence type="ECO:0000313" key="6">
    <source>
        <dbReference type="Proteomes" id="UP000435357"/>
    </source>
</evidence>
<sequence length="274" mass="31850">MRVLEQKPDQAVSRYINRYLLVEADKSEMPEVKILPTGYSYLSKVFGELSRVESPTKSGYIPRFFLGGQITRQDISLFPVHEFIHFGIEFKPTGIHHFFNIDMSETVNGFEDGNVLLEEQVSEELLSLIDSNSFEDSCNKLDDYFIQLLRRSSKQEKDQQIEKAVDLIIENANSISINDLAQKVFLSPRQLRRKFKEICGIPPGAYRNIIQINNVYSSIAKNDEKRLSELAYHCGFYDTSHFVKTFEKLMNEKPLDFINRDDSFLQTYIKYARD</sequence>
<dbReference type="PANTHER" id="PTHR46796:SF13">
    <property type="entry name" value="HTH-TYPE TRANSCRIPTIONAL ACTIVATOR RHAS"/>
    <property type="match status" value="1"/>
</dbReference>
<dbReference type="OrthoDB" id="511992at2"/>
<dbReference type="SMART" id="SM00342">
    <property type="entry name" value="HTH_ARAC"/>
    <property type="match status" value="1"/>
</dbReference>
<evidence type="ECO:0000259" key="4">
    <source>
        <dbReference type="PROSITE" id="PS01124"/>
    </source>
</evidence>
<dbReference type="EMBL" id="WACR01000002">
    <property type="protein sequence ID" value="KAB1065618.1"/>
    <property type="molecule type" value="Genomic_DNA"/>
</dbReference>
<dbReference type="Gene3D" id="1.10.10.60">
    <property type="entry name" value="Homeodomain-like"/>
    <property type="match status" value="1"/>
</dbReference>
<dbReference type="Pfam" id="PF20240">
    <property type="entry name" value="DUF6597"/>
    <property type="match status" value="1"/>
</dbReference>
<dbReference type="Proteomes" id="UP000435357">
    <property type="component" value="Unassembled WGS sequence"/>
</dbReference>
<gene>
    <name evidence="5" type="ORF">F3059_02895</name>
</gene>
<dbReference type="AlphaFoldDB" id="A0A6N6M736"/>
<dbReference type="Pfam" id="PF12833">
    <property type="entry name" value="HTH_18"/>
    <property type="match status" value="1"/>
</dbReference>
<dbReference type="InterPro" id="IPR046532">
    <property type="entry name" value="DUF6597"/>
</dbReference>
<keyword evidence="6" id="KW-1185">Reference proteome</keyword>